<dbReference type="Proteomes" id="UP000283063">
    <property type="component" value="Chromosome"/>
</dbReference>
<evidence type="ECO:0000259" key="1">
    <source>
        <dbReference type="Pfam" id="PF12973"/>
    </source>
</evidence>
<reference evidence="2 3" key="1">
    <citation type="submission" date="2018-10" db="EMBL/GenBank/DDBJ databases">
        <title>Parasedimentitalea marina sp. nov., a psychrophilic bacterium isolated from deep seawater of the New Britain Trench.</title>
        <authorList>
            <person name="Cao J."/>
        </authorList>
    </citation>
    <scope>NUCLEOTIDE SEQUENCE [LARGE SCALE GENOMIC DNA]</scope>
    <source>
        <strain evidence="2 3">W43</strain>
    </source>
</reference>
<proteinExistence type="predicted"/>
<feature type="domain" description="ChrR-like cupin" evidence="1">
    <location>
        <begin position="9"/>
        <end position="111"/>
    </location>
</feature>
<dbReference type="OrthoDB" id="9801227at2"/>
<dbReference type="Gene3D" id="2.60.120.10">
    <property type="entry name" value="Jelly Rolls"/>
    <property type="match status" value="1"/>
</dbReference>
<name>A0A3T0MYS8_9RHOB</name>
<dbReference type="KEGG" id="sedi:EBB79_02780"/>
<sequence length="222" mass="24068">MELNSDFSTRVLVHSDQLEWQASPMKGVDRRMLDRIGGEVARATTIVRYAPGSKFSAHTHTGGEEFIVLDGVFQDEHGDFPEGTYVRNPPTSAHTPGSDEGCTIFVKLWQFDMADRTQFRKTMAEELAAPEDGIATAKLHEDDRETVTYSQLEAGAILTSGAIGGIEMLVIDGSVTVDGTVLAKHAWLRLPEGKALSAIAGADGAKIWMKTGHLPFAEKPAV</sequence>
<keyword evidence="3" id="KW-1185">Reference proteome</keyword>
<gene>
    <name evidence="2" type="ORF">EBB79_02780</name>
</gene>
<dbReference type="SUPFAM" id="SSF51182">
    <property type="entry name" value="RmlC-like cupins"/>
    <property type="match status" value="2"/>
</dbReference>
<evidence type="ECO:0000313" key="3">
    <source>
        <dbReference type="Proteomes" id="UP000283063"/>
    </source>
</evidence>
<evidence type="ECO:0000313" key="2">
    <source>
        <dbReference type="EMBL" id="AZV76926.1"/>
    </source>
</evidence>
<dbReference type="EMBL" id="CP033219">
    <property type="protein sequence ID" value="AZV76926.1"/>
    <property type="molecule type" value="Genomic_DNA"/>
</dbReference>
<accession>A0A3T0MYS8</accession>
<organism evidence="2 3">
    <name type="scientific">Parasedimentitalea marina</name>
    <dbReference type="NCBI Taxonomy" id="2483033"/>
    <lineage>
        <taxon>Bacteria</taxon>
        <taxon>Pseudomonadati</taxon>
        <taxon>Pseudomonadota</taxon>
        <taxon>Alphaproteobacteria</taxon>
        <taxon>Rhodobacterales</taxon>
        <taxon>Paracoccaceae</taxon>
        <taxon>Parasedimentitalea</taxon>
    </lineage>
</organism>
<dbReference type="AlphaFoldDB" id="A0A3T0MYS8"/>
<dbReference type="RefSeq" id="WP_127747439.1">
    <property type="nucleotide sequence ID" value="NZ_CP033219.1"/>
</dbReference>
<dbReference type="InterPro" id="IPR011051">
    <property type="entry name" value="RmlC_Cupin_sf"/>
</dbReference>
<protein>
    <submittedName>
        <fullName evidence="2">Cupin</fullName>
    </submittedName>
</protein>
<dbReference type="CDD" id="cd20303">
    <property type="entry name" value="cupin_ChrR_1"/>
    <property type="match status" value="1"/>
</dbReference>
<dbReference type="InterPro" id="IPR014710">
    <property type="entry name" value="RmlC-like_jellyroll"/>
</dbReference>
<dbReference type="Pfam" id="PF12973">
    <property type="entry name" value="Cupin_7"/>
    <property type="match status" value="1"/>
</dbReference>
<dbReference type="InterPro" id="IPR025979">
    <property type="entry name" value="ChrR-like_cupin_dom"/>
</dbReference>